<dbReference type="PANTHER" id="PTHR31751">
    <property type="entry name" value="SI:CH211-108C17.2-RELATED-RELATED"/>
    <property type="match status" value="1"/>
</dbReference>
<dbReference type="AlphaFoldDB" id="T1JEN1"/>
<reference evidence="2" key="1">
    <citation type="submission" date="2011-05" db="EMBL/GenBank/DDBJ databases">
        <authorList>
            <person name="Richards S.R."/>
            <person name="Qu J."/>
            <person name="Jiang H."/>
            <person name="Jhangiani S.N."/>
            <person name="Agravi P."/>
            <person name="Goodspeed R."/>
            <person name="Gross S."/>
            <person name="Mandapat C."/>
            <person name="Jackson L."/>
            <person name="Mathew T."/>
            <person name="Pu L."/>
            <person name="Thornton R."/>
            <person name="Saada N."/>
            <person name="Wilczek-Boney K.B."/>
            <person name="Lee S."/>
            <person name="Kovar C."/>
            <person name="Wu Y."/>
            <person name="Scherer S.E."/>
            <person name="Worley K.C."/>
            <person name="Muzny D.M."/>
            <person name="Gibbs R."/>
        </authorList>
    </citation>
    <scope>NUCLEOTIDE SEQUENCE</scope>
    <source>
        <strain evidence="2">Brora</strain>
    </source>
</reference>
<evidence type="ECO:0000313" key="2">
    <source>
        <dbReference type="Proteomes" id="UP000014500"/>
    </source>
</evidence>
<dbReference type="PANTHER" id="PTHR31751:SF42">
    <property type="entry name" value="PROTEIN CBG10204"/>
    <property type="match status" value="1"/>
</dbReference>
<keyword evidence="2" id="KW-1185">Reference proteome</keyword>
<sequence length="102" mass="11690">MDLDTGKVVAIQIVQSNEVGSSNAMEKEGLLRILDFLGDEEINVKALVTDRHISIRKMLREDYPEIKHFLDIWHISKSLSKKIDAIAKQKKCKTIGEWKNLL</sequence>
<dbReference type="Proteomes" id="UP000014500">
    <property type="component" value="Unassembled WGS sequence"/>
</dbReference>
<proteinExistence type="predicted"/>
<dbReference type="EnsemblMetazoa" id="SMAR012281-RA">
    <property type="protein sequence ID" value="SMAR012281-PA"/>
    <property type="gene ID" value="SMAR012281"/>
</dbReference>
<dbReference type="OMA" id="HISIRKM"/>
<accession>T1JEN1</accession>
<dbReference type="HOGENOM" id="CLU_2405660_0_0_1"/>
<dbReference type="eggNOG" id="ENOG502SY1K">
    <property type="taxonomic scope" value="Eukaryota"/>
</dbReference>
<evidence type="ECO:0000313" key="1">
    <source>
        <dbReference type="EnsemblMetazoa" id="SMAR012281-PA"/>
    </source>
</evidence>
<dbReference type="PhylomeDB" id="T1JEN1"/>
<name>T1JEN1_STRMM</name>
<reference evidence="1" key="2">
    <citation type="submission" date="2015-02" db="UniProtKB">
        <authorList>
            <consortium name="EnsemblMetazoa"/>
        </authorList>
    </citation>
    <scope>IDENTIFICATION</scope>
</reference>
<dbReference type="EMBL" id="JH432127">
    <property type="status" value="NOT_ANNOTATED_CDS"/>
    <property type="molecule type" value="Genomic_DNA"/>
</dbReference>
<evidence type="ECO:0008006" key="3">
    <source>
        <dbReference type="Google" id="ProtNLM"/>
    </source>
</evidence>
<protein>
    <recommendedName>
        <fullName evidence="3">Transposase IS204/IS1001/IS1096/IS1165 DDE domain-containing protein</fullName>
    </recommendedName>
</protein>
<organism evidence="1 2">
    <name type="scientific">Strigamia maritima</name>
    <name type="common">European centipede</name>
    <name type="synonym">Geophilus maritimus</name>
    <dbReference type="NCBI Taxonomy" id="126957"/>
    <lineage>
        <taxon>Eukaryota</taxon>
        <taxon>Metazoa</taxon>
        <taxon>Ecdysozoa</taxon>
        <taxon>Arthropoda</taxon>
        <taxon>Myriapoda</taxon>
        <taxon>Chilopoda</taxon>
        <taxon>Pleurostigmophora</taxon>
        <taxon>Geophilomorpha</taxon>
        <taxon>Linotaeniidae</taxon>
        <taxon>Strigamia</taxon>
    </lineage>
</organism>